<evidence type="ECO:0008006" key="3">
    <source>
        <dbReference type="Google" id="ProtNLM"/>
    </source>
</evidence>
<dbReference type="NCBIfam" id="TIGR02436">
    <property type="entry name" value="four helix bundle protein"/>
    <property type="match status" value="1"/>
</dbReference>
<dbReference type="SUPFAM" id="SSF158446">
    <property type="entry name" value="IVS-encoded protein-like"/>
    <property type="match status" value="1"/>
</dbReference>
<organism evidence="1 2">
    <name type="scientific">Candidatus Gottesmanbacteria bacterium RIFCSPLOWO2_01_FULL_43_11b</name>
    <dbReference type="NCBI Taxonomy" id="1798392"/>
    <lineage>
        <taxon>Bacteria</taxon>
        <taxon>Candidatus Gottesmaniibacteriota</taxon>
    </lineage>
</organism>
<proteinExistence type="predicted"/>
<dbReference type="STRING" id="1798392.A3A79_01540"/>
<dbReference type="AlphaFoldDB" id="A0A1F6AHX4"/>
<dbReference type="Pfam" id="PF05635">
    <property type="entry name" value="23S_rRNA_IVP"/>
    <property type="match status" value="1"/>
</dbReference>
<evidence type="ECO:0000313" key="2">
    <source>
        <dbReference type="Proteomes" id="UP000178759"/>
    </source>
</evidence>
<name>A0A1F6AHX4_9BACT</name>
<dbReference type="EMBL" id="MFJV01000001">
    <property type="protein sequence ID" value="OGG23867.1"/>
    <property type="molecule type" value="Genomic_DNA"/>
</dbReference>
<gene>
    <name evidence="1" type="ORF">A3A79_01540</name>
</gene>
<protein>
    <recommendedName>
        <fullName evidence="3">Four helix bundle protein</fullName>
    </recommendedName>
</protein>
<dbReference type="InterPro" id="IPR036583">
    <property type="entry name" value="23S_rRNA_IVS_sf"/>
</dbReference>
<dbReference type="Proteomes" id="UP000178759">
    <property type="component" value="Unassembled WGS sequence"/>
</dbReference>
<dbReference type="InterPro" id="IPR012657">
    <property type="entry name" value="23S_rRNA-intervening_sequence"/>
</dbReference>
<comment type="caution">
    <text evidence="1">The sequence shown here is derived from an EMBL/GenBank/DDBJ whole genome shotgun (WGS) entry which is preliminary data.</text>
</comment>
<reference evidence="1 2" key="1">
    <citation type="journal article" date="2016" name="Nat. Commun.">
        <title>Thousands of microbial genomes shed light on interconnected biogeochemical processes in an aquifer system.</title>
        <authorList>
            <person name="Anantharaman K."/>
            <person name="Brown C.T."/>
            <person name="Hug L.A."/>
            <person name="Sharon I."/>
            <person name="Castelle C.J."/>
            <person name="Probst A.J."/>
            <person name="Thomas B.C."/>
            <person name="Singh A."/>
            <person name="Wilkins M.J."/>
            <person name="Karaoz U."/>
            <person name="Brodie E.L."/>
            <person name="Williams K.H."/>
            <person name="Hubbard S.S."/>
            <person name="Banfield J.F."/>
        </authorList>
    </citation>
    <scope>NUCLEOTIDE SEQUENCE [LARGE SCALE GENOMIC DNA]</scope>
</reference>
<sequence length="107" mass="11938">MNFHENKLWQAAYVALMDLYDAFDGLTEDREIIDQLLASGVGVVAKIADGLSRRDRRLAQTILSDAAGLVSTTRSHLAVAWGKKLLQDDAFRTLDGKYQELSSLLQR</sequence>
<evidence type="ECO:0000313" key="1">
    <source>
        <dbReference type="EMBL" id="OGG23867.1"/>
    </source>
</evidence>
<accession>A0A1F6AHX4</accession>
<dbReference type="Gene3D" id="1.20.1440.60">
    <property type="entry name" value="23S rRNA-intervening sequence"/>
    <property type="match status" value="1"/>
</dbReference>